<gene>
    <name evidence="2" type="ORF">g.19059</name>
</gene>
<name>A0A1B6MMJ1_9HEMI</name>
<proteinExistence type="predicted"/>
<feature type="region of interest" description="Disordered" evidence="1">
    <location>
        <begin position="92"/>
        <end position="111"/>
    </location>
</feature>
<reference evidence="2" key="1">
    <citation type="submission" date="2015-11" db="EMBL/GenBank/DDBJ databases">
        <title>De novo transcriptome assembly of four potential Pierce s Disease insect vectors from Arizona vineyards.</title>
        <authorList>
            <person name="Tassone E.E."/>
        </authorList>
    </citation>
    <scope>NUCLEOTIDE SEQUENCE</scope>
</reference>
<organism evidence="2">
    <name type="scientific">Graphocephala atropunctata</name>
    <dbReference type="NCBI Taxonomy" id="36148"/>
    <lineage>
        <taxon>Eukaryota</taxon>
        <taxon>Metazoa</taxon>
        <taxon>Ecdysozoa</taxon>
        <taxon>Arthropoda</taxon>
        <taxon>Hexapoda</taxon>
        <taxon>Insecta</taxon>
        <taxon>Pterygota</taxon>
        <taxon>Neoptera</taxon>
        <taxon>Paraneoptera</taxon>
        <taxon>Hemiptera</taxon>
        <taxon>Auchenorrhyncha</taxon>
        <taxon>Membracoidea</taxon>
        <taxon>Cicadellidae</taxon>
        <taxon>Cicadellinae</taxon>
        <taxon>Cicadellini</taxon>
        <taxon>Graphocephala</taxon>
    </lineage>
</organism>
<feature type="compositionally biased region" description="Basic and acidic residues" evidence="1">
    <location>
        <begin position="99"/>
        <end position="111"/>
    </location>
</feature>
<evidence type="ECO:0000256" key="1">
    <source>
        <dbReference type="SAM" id="MobiDB-lite"/>
    </source>
</evidence>
<dbReference type="AlphaFoldDB" id="A0A1B6MMJ1"/>
<accession>A0A1B6MMJ1</accession>
<protein>
    <submittedName>
        <fullName evidence="2">Uncharacterized protein</fullName>
    </submittedName>
</protein>
<evidence type="ECO:0000313" key="2">
    <source>
        <dbReference type="EMBL" id="JAT37167.1"/>
    </source>
</evidence>
<dbReference type="EMBL" id="GEBQ01002810">
    <property type="protein sequence ID" value="JAT37167.1"/>
    <property type="molecule type" value="Transcribed_RNA"/>
</dbReference>
<sequence length="111" mass="12772">MEEGNGLVNRMCAYCENCDKNDLYYTSEVCAKDNWFETNVRLFYGLRCWKMLCGMLNLPQPNTARRKYTPATLQCLKVVYDQPMKDAAETAIDGNEEGMENHENKDNITVA</sequence>